<dbReference type="Pfam" id="PF13429">
    <property type="entry name" value="TPR_15"/>
    <property type="match status" value="1"/>
</dbReference>
<dbReference type="Pfam" id="PF14559">
    <property type="entry name" value="TPR_19"/>
    <property type="match status" value="1"/>
</dbReference>
<name>A0ABW7I6W0_9RHOB</name>
<evidence type="ECO:0000256" key="1">
    <source>
        <dbReference type="ARBA" id="ARBA00022737"/>
    </source>
</evidence>
<evidence type="ECO:0000256" key="2">
    <source>
        <dbReference type="ARBA" id="ARBA00022803"/>
    </source>
</evidence>
<feature type="signal peptide" evidence="4">
    <location>
        <begin position="1"/>
        <end position="25"/>
    </location>
</feature>
<dbReference type="EMBL" id="JBIHMM010000002">
    <property type="protein sequence ID" value="MFH0253922.1"/>
    <property type="molecule type" value="Genomic_DNA"/>
</dbReference>
<dbReference type="Pfam" id="PF13432">
    <property type="entry name" value="TPR_16"/>
    <property type="match status" value="1"/>
</dbReference>
<gene>
    <name evidence="5" type="ORF">ACGRVM_08450</name>
</gene>
<dbReference type="Pfam" id="PF13181">
    <property type="entry name" value="TPR_8"/>
    <property type="match status" value="1"/>
</dbReference>
<keyword evidence="2 3" id="KW-0802">TPR repeat</keyword>
<dbReference type="InterPro" id="IPR019734">
    <property type="entry name" value="TPR_rpt"/>
</dbReference>
<proteinExistence type="predicted"/>
<dbReference type="PANTHER" id="PTHR44858">
    <property type="entry name" value="TETRATRICOPEPTIDE REPEAT PROTEIN 6"/>
    <property type="match status" value="1"/>
</dbReference>
<evidence type="ECO:0000313" key="5">
    <source>
        <dbReference type="EMBL" id="MFH0253922.1"/>
    </source>
</evidence>
<reference evidence="5 6" key="1">
    <citation type="submission" date="2024-10" db="EMBL/GenBank/DDBJ databases">
        <authorList>
            <person name="Yang X.-N."/>
        </authorList>
    </citation>
    <scope>NUCLEOTIDE SEQUENCE [LARGE SCALE GENOMIC DNA]</scope>
    <source>
        <strain evidence="5 6">CAU 1059</strain>
    </source>
</reference>
<dbReference type="Gene3D" id="1.25.40.10">
    <property type="entry name" value="Tetratricopeptide repeat domain"/>
    <property type="match status" value="3"/>
</dbReference>
<dbReference type="PANTHER" id="PTHR44858:SF17">
    <property type="match status" value="1"/>
</dbReference>
<evidence type="ECO:0000256" key="4">
    <source>
        <dbReference type="SAM" id="SignalP"/>
    </source>
</evidence>
<dbReference type="SUPFAM" id="SSF48452">
    <property type="entry name" value="TPR-like"/>
    <property type="match status" value="3"/>
</dbReference>
<sequence>MTIRFLTILALAAPAYIVAPAPVSAQSAANEAAGAYLATRQARYDSDFAAAAKYALEALQSDPDNPLLMESAVGALLATGEIDRALPVAQRMAEEEVRSQVAQMVLLGDEVKRGAYDAVLARIEAEDAVGPLADGLIGAWATLGQGDMGAALEKFDEIAAEPGLRGLAIYHKALAFASVGDFESADAIYSGESDGPMQTTRRSILAWVEVLSQLERFEEAIEVLDETFGTDPDPQIVDLRARLDAGETLDLGRIESPAEGIAEVFLSLGMALLQETSADYVLLYSRMAEYLDEGDIDAQIMTGELLEQLGRYELATEAFARVPEDAPGYYTAELGRAEALRSAGDLEAAIEVVAKLRETHPQVALVHASAGDLYRQNEQYEKAVVAYDAALEIYETREGDEPWFVYYARAISYERQGIWPPAEADFRRALELNPDEPMVLNYLGYSLVEQREKLDEALEMIERAVEAEPNSGAIVDSLGWAQFRLGRYQEAVVTLERAAELYAVDPVINDHLGDAMWAVGRTTEARFQWRRALSLIDMDKPSPDIDPERVRRKLDVGLDKVLEEEGAAPLKVSDNEG</sequence>
<feature type="repeat" description="TPR" evidence="3">
    <location>
        <begin position="403"/>
        <end position="436"/>
    </location>
</feature>
<dbReference type="SMART" id="SM00028">
    <property type="entry name" value="TPR"/>
    <property type="match status" value="6"/>
</dbReference>
<comment type="caution">
    <text evidence="5">The sequence shown here is derived from an EMBL/GenBank/DDBJ whole genome shotgun (WGS) entry which is preliminary data.</text>
</comment>
<dbReference type="InterPro" id="IPR011990">
    <property type="entry name" value="TPR-like_helical_dom_sf"/>
</dbReference>
<feature type="repeat" description="TPR" evidence="3">
    <location>
        <begin position="364"/>
        <end position="397"/>
    </location>
</feature>
<dbReference type="PROSITE" id="PS50005">
    <property type="entry name" value="TPR"/>
    <property type="match status" value="2"/>
</dbReference>
<dbReference type="InterPro" id="IPR050498">
    <property type="entry name" value="Ycf3"/>
</dbReference>
<feature type="chain" id="PRO_5046874357" evidence="4">
    <location>
        <begin position="26"/>
        <end position="577"/>
    </location>
</feature>
<keyword evidence="1" id="KW-0677">Repeat</keyword>
<protein>
    <submittedName>
        <fullName evidence="5">Tetratricopeptide repeat protein</fullName>
    </submittedName>
</protein>
<keyword evidence="6" id="KW-1185">Reference proteome</keyword>
<evidence type="ECO:0000313" key="6">
    <source>
        <dbReference type="Proteomes" id="UP001607157"/>
    </source>
</evidence>
<dbReference type="Proteomes" id="UP001607157">
    <property type="component" value="Unassembled WGS sequence"/>
</dbReference>
<organism evidence="5 6">
    <name type="scientific">Roseovarius aquimarinus</name>
    <dbReference type="NCBI Taxonomy" id="1229156"/>
    <lineage>
        <taxon>Bacteria</taxon>
        <taxon>Pseudomonadati</taxon>
        <taxon>Pseudomonadota</taxon>
        <taxon>Alphaproteobacteria</taxon>
        <taxon>Rhodobacterales</taxon>
        <taxon>Roseobacteraceae</taxon>
        <taxon>Roseovarius</taxon>
    </lineage>
</organism>
<keyword evidence="4" id="KW-0732">Signal</keyword>
<dbReference type="RefSeq" id="WP_377170893.1">
    <property type="nucleotide sequence ID" value="NZ_JBHTJC010000002.1"/>
</dbReference>
<accession>A0ABW7I6W0</accession>
<evidence type="ECO:0000256" key="3">
    <source>
        <dbReference type="PROSITE-ProRule" id="PRU00339"/>
    </source>
</evidence>